<feature type="transmembrane region" description="Helical" evidence="1">
    <location>
        <begin position="63"/>
        <end position="85"/>
    </location>
</feature>
<organism evidence="2 3">
    <name type="scientific">Nonomuraea thailandensis</name>
    <dbReference type="NCBI Taxonomy" id="1188745"/>
    <lineage>
        <taxon>Bacteria</taxon>
        <taxon>Bacillati</taxon>
        <taxon>Actinomycetota</taxon>
        <taxon>Actinomycetes</taxon>
        <taxon>Streptosporangiales</taxon>
        <taxon>Streptosporangiaceae</taxon>
        <taxon>Nonomuraea</taxon>
    </lineage>
</organism>
<keyword evidence="1" id="KW-0812">Transmembrane</keyword>
<feature type="transmembrane region" description="Helical" evidence="1">
    <location>
        <begin position="195"/>
        <end position="215"/>
    </location>
</feature>
<feature type="transmembrane region" description="Helical" evidence="1">
    <location>
        <begin position="131"/>
        <end position="149"/>
    </location>
</feature>
<feature type="transmembrane region" description="Helical" evidence="1">
    <location>
        <begin position="12"/>
        <end position="34"/>
    </location>
</feature>
<keyword evidence="1" id="KW-0472">Membrane</keyword>
<dbReference type="Proteomes" id="UP001139648">
    <property type="component" value="Unassembled WGS sequence"/>
</dbReference>
<protein>
    <submittedName>
        <fullName evidence="2">Uncharacterized protein</fullName>
    </submittedName>
</protein>
<reference evidence="2" key="1">
    <citation type="submission" date="2022-06" db="EMBL/GenBank/DDBJ databases">
        <title>Sequencing the genomes of 1000 actinobacteria strains.</title>
        <authorList>
            <person name="Klenk H.-P."/>
        </authorList>
    </citation>
    <scope>NUCLEOTIDE SEQUENCE</scope>
    <source>
        <strain evidence="2">DSM 46694</strain>
    </source>
</reference>
<comment type="caution">
    <text evidence="2">The sequence shown here is derived from an EMBL/GenBank/DDBJ whole genome shotgun (WGS) entry which is preliminary data.</text>
</comment>
<evidence type="ECO:0000256" key="1">
    <source>
        <dbReference type="SAM" id="Phobius"/>
    </source>
</evidence>
<accession>A0A9X2GCG0</accession>
<dbReference type="RefSeq" id="WP_253741420.1">
    <property type="nucleotide sequence ID" value="NZ_BAABKA010000050.1"/>
</dbReference>
<evidence type="ECO:0000313" key="2">
    <source>
        <dbReference type="EMBL" id="MCP2354829.1"/>
    </source>
</evidence>
<keyword evidence="1" id="KW-1133">Transmembrane helix</keyword>
<feature type="transmembrane region" description="Helical" evidence="1">
    <location>
        <begin position="170"/>
        <end position="189"/>
    </location>
</feature>
<feature type="transmembrane region" description="Helical" evidence="1">
    <location>
        <begin position="106"/>
        <end position="125"/>
    </location>
</feature>
<keyword evidence="3" id="KW-1185">Reference proteome</keyword>
<sequence length="219" mass="22779">MRMTERQEGGVPWAGVMVSALSLAAMAAISWAVYDSLPELVTTRQARPGVAEVRVTRTVLATAVPATLLVLVALMTGSGLVAERLRGLVPPALIASPAAQARSTKALLVLLPPFLLVLHGGLLLRTAGHDFPMEVTVTVALGILVAGLGRALPRLHPLRFVPGAERAQRFGGHLMMAVGGCCAVAAFFLPPMLVSIAAAFAAGAIPLLVLLVPLARQRP</sequence>
<dbReference type="AlphaFoldDB" id="A0A9X2GCG0"/>
<gene>
    <name evidence="2" type="ORF">HD597_001849</name>
</gene>
<proteinExistence type="predicted"/>
<name>A0A9X2GCG0_9ACTN</name>
<dbReference type="EMBL" id="JAMZEB010000002">
    <property type="protein sequence ID" value="MCP2354829.1"/>
    <property type="molecule type" value="Genomic_DNA"/>
</dbReference>
<evidence type="ECO:0000313" key="3">
    <source>
        <dbReference type="Proteomes" id="UP001139648"/>
    </source>
</evidence>